<accession>A0A0A2VHW2</accession>
<keyword evidence="3" id="KW-1185">Reference proteome</keyword>
<reference evidence="2 3" key="1">
    <citation type="submission" date="2013-08" db="EMBL/GenBank/DDBJ databases">
        <title>Genome of Pontibacillus chungwhensis.</title>
        <authorList>
            <person name="Wang Q."/>
            <person name="Wang G."/>
        </authorList>
    </citation>
    <scope>NUCLEOTIDE SEQUENCE [LARGE SCALE GENOMIC DNA]</scope>
    <source>
        <strain evidence="2 3">BH030062</strain>
    </source>
</reference>
<comment type="caution">
    <text evidence="2">The sequence shown here is derived from an EMBL/GenBank/DDBJ whole genome shotgun (WGS) entry which is preliminary data.</text>
</comment>
<gene>
    <name evidence="2" type="ORF">N780_12990</name>
</gene>
<dbReference type="Pfam" id="PF00381">
    <property type="entry name" value="PTS-HPr"/>
    <property type="match status" value="1"/>
</dbReference>
<name>A0A0A2VHW2_9BACI</name>
<evidence type="ECO:0000313" key="3">
    <source>
        <dbReference type="Proteomes" id="UP000030153"/>
    </source>
</evidence>
<evidence type="ECO:0000259" key="1">
    <source>
        <dbReference type="PROSITE" id="PS51350"/>
    </source>
</evidence>
<dbReference type="STRING" id="1385513.N780_12990"/>
<dbReference type="PROSITE" id="PS51350">
    <property type="entry name" value="PTS_HPR_DOM"/>
    <property type="match status" value="1"/>
</dbReference>
<dbReference type="AlphaFoldDB" id="A0A0A2VHW2"/>
<dbReference type="Gene3D" id="3.30.1340.10">
    <property type="entry name" value="HPr-like"/>
    <property type="match status" value="1"/>
</dbReference>
<feature type="domain" description="HPr" evidence="1">
    <location>
        <begin position="1"/>
        <end position="81"/>
    </location>
</feature>
<evidence type="ECO:0000313" key="2">
    <source>
        <dbReference type="EMBL" id="KGP93210.1"/>
    </source>
</evidence>
<dbReference type="OrthoDB" id="2051287at2"/>
<organism evidence="2 3">
    <name type="scientific">Pontibacillus chungwhensis BH030062</name>
    <dbReference type="NCBI Taxonomy" id="1385513"/>
    <lineage>
        <taxon>Bacteria</taxon>
        <taxon>Bacillati</taxon>
        <taxon>Bacillota</taxon>
        <taxon>Bacilli</taxon>
        <taxon>Bacillales</taxon>
        <taxon>Bacillaceae</taxon>
        <taxon>Pontibacillus</taxon>
    </lineage>
</organism>
<sequence>MKLQVKKPIFAESASLFVNTISEYEDTVLLKKDHWVVDAKSLLGVLAVSLQPGQTVEFDVQGTNEEAIKQSLIEKDLFKEA</sequence>
<protein>
    <submittedName>
        <fullName evidence="2">PTS sorbose transporter subunit IIC</fullName>
    </submittedName>
</protein>
<dbReference type="RefSeq" id="WP_036779610.1">
    <property type="nucleotide sequence ID" value="NZ_AVBG01000001.1"/>
</dbReference>
<dbReference type="EMBL" id="AVBG01000001">
    <property type="protein sequence ID" value="KGP93210.1"/>
    <property type="molecule type" value="Genomic_DNA"/>
</dbReference>
<dbReference type="InterPro" id="IPR035895">
    <property type="entry name" value="HPr-like_sf"/>
</dbReference>
<dbReference type="eggNOG" id="ENOG5034A67">
    <property type="taxonomic scope" value="Bacteria"/>
</dbReference>
<proteinExistence type="predicted"/>
<dbReference type="Proteomes" id="UP000030153">
    <property type="component" value="Unassembled WGS sequence"/>
</dbReference>
<dbReference type="SUPFAM" id="SSF55594">
    <property type="entry name" value="HPr-like"/>
    <property type="match status" value="1"/>
</dbReference>
<dbReference type="InterPro" id="IPR000032">
    <property type="entry name" value="HPr-like"/>
</dbReference>